<dbReference type="NCBIfam" id="TIGR03359">
    <property type="entry name" value="VI_chp_6"/>
    <property type="match status" value="1"/>
</dbReference>
<dbReference type="PANTHER" id="PTHR35370">
    <property type="entry name" value="CYTOPLASMIC PROTEIN-RELATED-RELATED"/>
    <property type="match status" value="1"/>
</dbReference>
<dbReference type="HOGENOM" id="CLU_028593_2_1_6"/>
<dbReference type="Pfam" id="PF05947">
    <property type="entry name" value="T6SS_TssF"/>
    <property type="match status" value="1"/>
</dbReference>
<dbReference type="PANTHER" id="PTHR35370:SF4">
    <property type="entry name" value="TYPE VI SECRETION SYSTEM BASEPLATE SUBUNIT TSSF"/>
    <property type="match status" value="1"/>
</dbReference>
<gene>
    <name evidence="1" type="ordered locus">KOX_12005</name>
</gene>
<dbReference type="EMBL" id="CP003218">
    <property type="protein sequence ID" value="AEX04127.1"/>
    <property type="molecule type" value="Genomic_DNA"/>
</dbReference>
<dbReference type="Proteomes" id="UP000007843">
    <property type="component" value="Chromosome"/>
</dbReference>
<dbReference type="PATRIC" id="fig|1006551.4.peg.2416"/>
<dbReference type="AlphaFoldDB" id="A0A0H3H920"/>
<proteinExistence type="predicted"/>
<accession>A0A0H3H920</accession>
<reference evidence="1 2" key="1">
    <citation type="journal article" date="2012" name="J. Bacteriol.">
        <title>Complete genome sequence of Klebsiella oxytoca KCTC 1686, used in production of 2,3-butanediol.</title>
        <authorList>
            <person name="Shin S.H."/>
            <person name="Kim S."/>
            <person name="Kim J.Y."/>
            <person name="Lee S."/>
            <person name="Um Y."/>
            <person name="Oh M.K."/>
            <person name="Kim Y.R."/>
            <person name="Lee J."/>
            <person name="Yang K.S."/>
        </authorList>
    </citation>
    <scope>NUCLEOTIDE SEQUENCE [LARGE SCALE GENOMIC DNA]</scope>
    <source>
        <strain evidence="2">ATCC 8724 / DSM 4798 / JCM 20051 / NBRC 3318 / NRRL B-199 / KCTC 1686</strain>
    </source>
</reference>
<protein>
    <submittedName>
        <fullName evidence="1">Type VI secretion protein, VC_A0110 family</fullName>
    </submittedName>
</protein>
<evidence type="ECO:0000313" key="1">
    <source>
        <dbReference type="EMBL" id="AEX04127.1"/>
    </source>
</evidence>
<dbReference type="RefSeq" id="WP_014228078.1">
    <property type="nucleotide sequence ID" value="NC_016612.1"/>
</dbReference>
<name>A0A0H3H920_KLEM8</name>
<dbReference type="KEGG" id="kox:KOX_12005"/>
<sequence>MDHDFLRYYDSEIRYLKEAAKEFAQKFPDVARQLGIDSVSLKTDESVEQLFQGFAFMMAQVRRKIDDDIPELTEPLLSHLLPVVNRTLPSTAVVELTPPQPENHLREQTLPAGTELLSLPVSTMQYQRGNRCPYRTVSDLVIHPFSLATISRYTRTEGGHALRLRFNVIPQTDEQQISLNDIPLYLNGERPLQAALYLALSQHVSRVRIRYGGETEQHPADIHFSPRWHAPQSALWPESDSPALCGEVRPWLEYFSNPSRFFFMTLHSSTPLTLPPECSHFELDIALSALMPTNLPVPEEAIRMHCVPVINLFRLAGEPLVTQPAQLDYRLRPHRLIDGHTEIYSVDTVSQKDEEDETEYPYVPYHHFRHKGGMLQYEQEWPERFFHTRTWRGVSGMHETLLMLGGRTHEQLPGVRLLLNLTCTNGAFPRMSLQQALFDTDYSTGNLSLRGRTRSLPSRPCYPPTTPRYQWEVMSLLHPRALSFLINNVENLRFALGLFDWMGGRNNRRRIDGITGVSYRQAYNASHQWHGVRIHVELDEAQFSGLGDARLFSELLEQFFTQYASIARFTQLTVVLSQSGIEWAWPERCIHRVLM</sequence>
<dbReference type="InterPro" id="IPR010272">
    <property type="entry name" value="T6SS_TssF"/>
</dbReference>
<organism evidence="1 2">
    <name type="scientific">Klebsiella michiganensis (strain ATCC 8724 / DSM 4798 / JCM 20051 / NBRC 3318 / NRRL B-199 / KCTC 1686 / BUCSAV 143 / CCM 1901)</name>
    <dbReference type="NCBI Taxonomy" id="1006551"/>
    <lineage>
        <taxon>Bacteria</taxon>
        <taxon>Pseudomonadati</taxon>
        <taxon>Pseudomonadota</taxon>
        <taxon>Gammaproteobacteria</taxon>
        <taxon>Enterobacterales</taxon>
        <taxon>Enterobacteriaceae</taxon>
        <taxon>Klebsiella/Raoultella group</taxon>
        <taxon>Klebsiella</taxon>
    </lineage>
</organism>
<evidence type="ECO:0000313" key="2">
    <source>
        <dbReference type="Proteomes" id="UP000007843"/>
    </source>
</evidence>